<gene>
    <name evidence="7" type="ORF">DIZ78_01690</name>
</gene>
<dbReference type="InterPro" id="IPR009051">
    <property type="entry name" value="Helical_ferredxn"/>
</dbReference>
<evidence type="ECO:0000313" key="7">
    <source>
        <dbReference type="EMBL" id="RDH88127.1"/>
    </source>
</evidence>
<keyword evidence="4" id="KW-0408">Iron</keyword>
<dbReference type="Pfam" id="PF13183">
    <property type="entry name" value="Fer4_8"/>
    <property type="match status" value="1"/>
</dbReference>
<name>A0A370DU24_9GAMM</name>
<evidence type="ECO:0000256" key="2">
    <source>
        <dbReference type="ARBA" id="ARBA00022723"/>
    </source>
</evidence>
<dbReference type="SUPFAM" id="SSF46548">
    <property type="entry name" value="alpha-helical ferredoxin"/>
    <property type="match status" value="1"/>
</dbReference>
<evidence type="ECO:0000256" key="1">
    <source>
        <dbReference type="ARBA" id="ARBA00022485"/>
    </source>
</evidence>
<sequence length="135" mass="15116">MTVFVSRDKINSGFTSKVQRLADQNLMACYQCGKCSAGCPMAAYMDIPPNQMIRLAQLGMEEELLDSEAIWLCVSCMTCNMRCPKGVRIAELIESMRQIKLRARQDHLQVETIPTADLRAIPPIALIGSMRKFTS</sequence>
<dbReference type="GO" id="GO:0016491">
    <property type="term" value="F:oxidoreductase activity"/>
    <property type="evidence" value="ECO:0007669"/>
    <property type="project" value="UniProtKB-KW"/>
</dbReference>
<dbReference type="AlphaFoldDB" id="A0A370DU24"/>
<reference evidence="7 8" key="1">
    <citation type="journal article" date="2018" name="ISME J.">
        <title>Endosymbiont genomes yield clues of tubeworm success.</title>
        <authorList>
            <person name="Li Y."/>
            <person name="Liles M.R."/>
            <person name="Halanych K.M."/>
        </authorList>
    </citation>
    <scope>NUCLEOTIDE SEQUENCE [LARGE SCALE GENOMIC DNA]</scope>
    <source>
        <strain evidence="7">A1462</strain>
    </source>
</reference>
<dbReference type="EMBL" id="QFXE01000002">
    <property type="protein sequence ID" value="RDH88127.1"/>
    <property type="molecule type" value="Genomic_DNA"/>
</dbReference>
<dbReference type="InterPro" id="IPR051460">
    <property type="entry name" value="HdrC_iron-sulfur_subunit"/>
</dbReference>
<organism evidence="7 8">
    <name type="scientific">endosymbiont of Escarpia spicata</name>
    <dbReference type="NCBI Taxonomy" id="2200908"/>
    <lineage>
        <taxon>Bacteria</taxon>
        <taxon>Pseudomonadati</taxon>
        <taxon>Pseudomonadota</taxon>
        <taxon>Gammaproteobacteria</taxon>
        <taxon>sulfur-oxidizing symbionts</taxon>
    </lineage>
</organism>
<keyword evidence="3" id="KW-0560">Oxidoreductase</keyword>
<dbReference type="PROSITE" id="PS51379">
    <property type="entry name" value="4FE4S_FER_2"/>
    <property type="match status" value="1"/>
</dbReference>
<dbReference type="PANTHER" id="PTHR43255:SF1">
    <property type="entry name" value="IRON-SULFUR-BINDING OXIDOREDUCTASE FADF-RELATED"/>
    <property type="match status" value="1"/>
</dbReference>
<evidence type="ECO:0000256" key="3">
    <source>
        <dbReference type="ARBA" id="ARBA00023002"/>
    </source>
</evidence>
<dbReference type="Proteomes" id="UP000254771">
    <property type="component" value="Unassembled WGS sequence"/>
</dbReference>
<dbReference type="Gene3D" id="1.10.1060.10">
    <property type="entry name" value="Alpha-helical ferredoxin"/>
    <property type="match status" value="1"/>
</dbReference>
<evidence type="ECO:0000256" key="4">
    <source>
        <dbReference type="ARBA" id="ARBA00023004"/>
    </source>
</evidence>
<accession>A0A370DU24</accession>
<dbReference type="InterPro" id="IPR017900">
    <property type="entry name" value="4Fe4S_Fe_S_CS"/>
</dbReference>
<evidence type="ECO:0000259" key="6">
    <source>
        <dbReference type="PROSITE" id="PS51379"/>
    </source>
</evidence>
<dbReference type="GO" id="GO:0046872">
    <property type="term" value="F:metal ion binding"/>
    <property type="evidence" value="ECO:0007669"/>
    <property type="project" value="UniProtKB-KW"/>
</dbReference>
<keyword evidence="1" id="KW-0004">4Fe-4S</keyword>
<comment type="caution">
    <text evidence="7">The sequence shown here is derived from an EMBL/GenBank/DDBJ whole genome shotgun (WGS) entry which is preliminary data.</text>
</comment>
<dbReference type="GO" id="GO:0051539">
    <property type="term" value="F:4 iron, 4 sulfur cluster binding"/>
    <property type="evidence" value="ECO:0007669"/>
    <property type="project" value="UniProtKB-KW"/>
</dbReference>
<dbReference type="PROSITE" id="PS00198">
    <property type="entry name" value="4FE4S_FER_1"/>
    <property type="match status" value="1"/>
</dbReference>
<proteinExistence type="predicted"/>
<keyword evidence="2" id="KW-0479">Metal-binding</keyword>
<feature type="domain" description="4Fe-4S ferredoxin-type" evidence="6">
    <location>
        <begin position="17"/>
        <end position="50"/>
    </location>
</feature>
<dbReference type="InterPro" id="IPR017896">
    <property type="entry name" value="4Fe4S_Fe-S-bd"/>
</dbReference>
<keyword evidence="5" id="KW-0411">Iron-sulfur</keyword>
<protein>
    <submittedName>
        <fullName evidence="7">Disulfide reductase</fullName>
    </submittedName>
</protein>
<evidence type="ECO:0000256" key="5">
    <source>
        <dbReference type="ARBA" id="ARBA00023014"/>
    </source>
</evidence>
<dbReference type="GO" id="GO:0005886">
    <property type="term" value="C:plasma membrane"/>
    <property type="evidence" value="ECO:0007669"/>
    <property type="project" value="TreeGrafter"/>
</dbReference>
<keyword evidence="8" id="KW-1185">Reference proteome</keyword>
<dbReference type="PANTHER" id="PTHR43255">
    <property type="entry name" value="IRON-SULFUR-BINDING OXIDOREDUCTASE FADF-RELATED-RELATED"/>
    <property type="match status" value="1"/>
</dbReference>
<evidence type="ECO:0000313" key="8">
    <source>
        <dbReference type="Proteomes" id="UP000254771"/>
    </source>
</evidence>